<name>A0A5D0HV96_9FLAO</name>
<keyword evidence="2" id="KW-1185">Reference proteome</keyword>
<comment type="caution">
    <text evidence="1">The sequence shown here is derived from an EMBL/GenBank/DDBJ whole genome shotgun (WGS) entry which is preliminary data.</text>
</comment>
<dbReference type="EMBL" id="VSDQ01000679">
    <property type="protein sequence ID" value="TYA74841.1"/>
    <property type="molecule type" value="Genomic_DNA"/>
</dbReference>
<dbReference type="OrthoDB" id="1447500at2"/>
<gene>
    <name evidence="1" type="ORF">FUA24_16175</name>
</gene>
<evidence type="ECO:0000313" key="1">
    <source>
        <dbReference type="EMBL" id="TYA74841.1"/>
    </source>
</evidence>
<dbReference type="RefSeq" id="WP_148544084.1">
    <property type="nucleotide sequence ID" value="NZ_VSDQ01000679.1"/>
</dbReference>
<accession>A0A5D0HV96</accession>
<evidence type="ECO:0000313" key="2">
    <source>
        <dbReference type="Proteomes" id="UP000323930"/>
    </source>
</evidence>
<proteinExistence type="predicted"/>
<organism evidence="1 2">
    <name type="scientific">Seonamhaeicola marinus</name>
    <dbReference type="NCBI Taxonomy" id="1912246"/>
    <lineage>
        <taxon>Bacteria</taxon>
        <taxon>Pseudomonadati</taxon>
        <taxon>Bacteroidota</taxon>
        <taxon>Flavobacteriia</taxon>
        <taxon>Flavobacteriales</taxon>
        <taxon>Flavobacteriaceae</taxon>
    </lineage>
</organism>
<sequence length="98" mass="11278">MTNLNKLYALYDISRSSAQEALKDLLINHLPKEYTNKVIKKLEQEGVIVDSQTIRNTKAGLIKNILIFNSIIEIAKEHKTLSNRLKKNLLKTKNETEK</sequence>
<protein>
    <submittedName>
        <fullName evidence="1">Uncharacterized protein</fullName>
    </submittedName>
</protein>
<dbReference type="AlphaFoldDB" id="A0A5D0HV96"/>
<reference evidence="1 2" key="1">
    <citation type="submission" date="2019-08" db="EMBL/GenBank/DDBJ databases">
        <title>Seonamhaeicola sediminis sp. nov., isolated from marine sediment.</title>
        <authorList>
            <person name="Cao W.R."/>
        </authorList>
    </citation>
    <scope>NUCLEOTIDE SEQUENCE [LARGE SCALE GENOMIC DNA]</scope>
    <source>
        <strain evidence="1 2">B011</strain>
    </source>
</reference>
<dbReference type="Proteomes" id="UP000323930">
    <property type="component" value="Unassembled WGS sequence"/>
</dbReference>